<protein>
    <submittedName>
        <fullName evidence="1">Uncharacterized protein</fullName>
    </submittedName>
</protein>
<evidence type="ECO:0000313" key="2">
    <source>
        <dbReference type="Proteomes" id="UP001176941"/>
    </source>
</evidence>
<accession>A0ABN8YVL5</accession>
<evidence type="ECO:0000313" key="1">
    <source>
        <dbReference type="EMBL" id="CAI9163936.1"/>
    </source>
</evidence>
<name>A0ABN8YVL5_RANTA</name>
<dbReference type="Proteomes" id="UP001176941">
    <property type="component" value="Chromosome 21"/>
</dbReference>
<reference evidence="1" key="1">
    <citation type="submission" date="2023-04" db="EMBL/GenBank/DDBJ databases">
        <authorList>
            <consortium name="ELIXIR-Norway"/>
        </authorList>
    </citation>
    <scope>NUCLEOTIDE SEQUENCE [LARGE SCALE GENOMIC DNA]</scope>
</reference>
<organism evidence="1 2">
    <name type="scientific">Rangifer tarandus platyrhynchus</name>
    <name type="common">Svalbard reindeer</name>
    <dbReference type="NCBI Taxonomy" id="3082113"/>
    <lineage>
        <taxon>Eukaryota</taxon>
        <taxon>Metazoa</taxon>
        <taxon>Chordata</taxon>
        <taxon>Craniata</taxon>
        <taxon>Vertebrata</taxon>
        <taxon>Euteleostomi</taxon>
        <taxon>Mammalia</taxon>
        <taxon>Eutheria</taxon>
        <taxon>Laurasiatheria</taxon>
        <taxon>Artiodactyla</taxon>
        <taxon>Ruminantia</taxon>
        <taxon>Pecora</taxon>
        <taxon>Cervidae</taxon>
        <taxon>Odocoileinae</taxon>
        <taxon>Rangifer</taxon>
    </lineage>
</organism>
<sequence>MTGRPPPPGTWLRASAPSRLLRLQALLASGLAQGRGGLRPSCLFASLRGPWLPPFPSSRSEELKLEIGFASACTIFTTNSTQAKCEPLDPPYK</sequence>
<proteinExistence type="predicted"/>
<dbReference type="EMBL" id="OX459957">
    <property type="protein sequence ID" value="CAI9163936.1"/>
    <property type="molecule type" value="Genomic_DNA"/>
</dbReference>
<keyword evidence="2" id="KW-1185">Reference proteome</keyword>
<gene>
    <name evidence="1" type="ORF">MRATA1EN1_LOCUS12898</name>
</gene>